<keyword evidence="2 5" id="KW-0812">Transmembrane</keyword>
<dbReference type="PANTHER" id="PTHR46923:SF1">
    <property type="entry name" value="CATION CHANNEL SPERM-ASSOCIATED PROTEIN 2"/>
    <property type="match status" value="1"/>
</dbReference>
<feature type="transmembrane region" description="Helical" evidence="5">
    <location>
        <begin position="332"/>
        <end position="349"/>
    </location>
</feature>
<dbReference type="EMBL" id="CAJVCH010436173">
    <property type="protein sequence ID" value="CAG7818995.1"/>
    <property type="molecule type" value="Genomic_DNA"/>
</dbReference>
<dbReference type="GO" id="GO:0036128">
    <property type="term" value="C:CatSper complex"/>
    <property type="evidence" value="ECO:0007669"/>
    <property type="project" value="InterPro"/>
</dbReference>
<name>A0A8J2PL37_9HEXA</name>
<keyword evidence="3 5" id="KW-1133">Transmembrane helix</keyword>
<dbReference type="Proteomes" id="UP000708208">
    <property type="component" value="Unassembled WGS sequence"/>
</dbReference>
<gene>
    <name evidence="7" type="ORF">AFUS01_LOCUS29469</name>
</gene>
<dbReference type="PANTHER" id="PTHR46923">
    <property type="entry name" value="CATION CHANNEL SPERM-ASSOCIATED PROTEIN 2"/>
    <property type="match status" value="1"/>
</dbReference>
<evidence type="ECO:0000256" key="4">
    <source>
        <dbReference type="ARBA" id="ARBA00023136"/>
    </source>
</evidence>
<dbReference type="GO" id="GO:0005227">
    <property type="term" value="F:calcium-activated cation channel activity"/>
    <property type="evidence" value="ECO:0007669"/>
    <property type="project" value="InterPro"/>
</dbReference>
<comment type="caution">
    <text evidence="7">The sequence shown here is derived from an EMBL/GenBank/DDBJ whole genome shotgun (WGS) entry which is preliminary data.</text>
</comment>
<evidence type="ECO:0000256" key="3">
    <source>
        <dbReference type="ARBA" id="ARBA00022989"/>
    </source>
</evidence>
<keyword evidence="4 5" id="KW-0472">Membrane</keyword>
<organism evidence="7 8">
    <name type="scientific">Allacma fusca</name>
    <dbReference type="NCBI Taxonomy" id="39272"/>
    <lineage>
        <taxon>Eukaryota</taxon>
        <taxon>Metazoa</taxon>
        <taxon>Ecdysozoa</taxon>
        <taxon>Arthropoda</taxon>
        <taxon>Hexapoda</taxon>
        <taxon>Collembola</taxon>
        <taxon>Symphypleona</taxon>
        <taxon>Sminthuridae</taxon>
        <taxon>Allacma</taxon>
    </lineage>
</organism>
<feature type="transmembrane region" description="Helical" evidence="5">
    <location>
        <begin position="290"/>
        <end position="311"/>
    </location>
</feature>
<dbReference type="AlphaFoldDB" id="A0A8J2PL37"/>
<evidence type="ECO:0000259" key="6">
    <source>
        <dbReference type="Pfam" id="PF00520"/>
    </source>
</evidence>
<dbReference type="GO" id="GO:0048240">
    <property type="term" value="P:sperm capacitation"/>
    <property type="evidence" value="ECO:0007669"/>
    <property type="project" value="TreeGrafter"/>
</dbReference>
<dbReference type="Pfam" id="PF00520">
    <property type="entry name" value="Ion_trans"/>
    <property type="match status" value="1"/>
</dbReference>
<evidence type="ECO:0000256" key="1">
    <source>
        <dbReference type="ARBA" id="ARBA00004141"/>
    </source>
</evidence>
<protein>
    <recommendedName>
        <fullName evidence="6">Ion transport domain-containing protein</fullName>
    </recommendedName>
</protein>
<evidence type="ECO:0000313" key="8">
    <source>
        <dbReference type="Proteomes" id="UP000708208"/>
    </source>
</evidence>
<sequence length="497" mass="58039">MAFYGCPSYFPDKTIPVYDLAKVAIVKAFRRILFQDFSFLEAARLQSGLYEGAYLNVEDFCTRSSFKDLVLENPHGIVNFSAYTNRPQVKGDLDESSSEEDEMEELFDEKEGRIQSQTDVRTKRFVTRNAAWPPIGIWAHWILSSRAFEVIMIGVILVSSLLMCIEGEFSDVPEKYSQYVRHLEFVMEPVDFFLLLIFLMEIALKWADDFPGFWNEPWNLFDLVVTCASLFTPIFDVTFPDSHEDESLEYLVSTIKYIRIARILRTLNVVTRLKKIMIIWGAITRTFGPLAFITVLMLLFFYIFAIIGITMCDRFTKTHITNLYYVHRFENLGFACLTLFQIFTIDHWFPILTELMQVMDARVACVYILTWLLLGTFIFKNIFAGVMVNNFQNIREELVNETYEISNKSKLFRDFDVQIDALQQEILKTPDSKKDWETRVFHLLDLIKASQGELSPSLWPRDTLFHYYVILEALGNNISERDELLNILNEALLHHYN</sequence>
<dbReference type="InterPro" id="IPR028747">
    <property type="entry name" value="CatSper2"/>
</dbReference>
<accession>A0A8J2PL37</accession>
<evidence type="ECO:0000313" key="7">
    <source>
        <dbReference type="EMBL" id="CAG7818995.1"/>
    </source>
</evidence>
<dbReference type="GO" id="GO:0009566">
    <property type="term" value="P:fertilization"/>
    <property type="evidence" value="ECO:0007669"/>
    <property type="project" value="TreeGrafter"/>
</dbReference>
<dbReference type="GO" id="GO:0030317">
    <property type="term" value="P:flagellated sperm motility"/>
    <property type="evidence" value="ECO:0007669"/>
    <property type="project" value="InterPro"/>
</dbReference>
<keyword evidence="8" id="KW-1185">Reference proteome</keyword>
<proteinExistence type="predicted"/>
<evidence type="ECO:0000256" key="5">
    <source>
        <dbReference type="SAM" id="Phobius"/>
    </source>
</evidence>
<comment type="subcellular location">
    <subcellularLocation>
        <location evidence="1">Membrane</location>
        <topology evidence="1">Multi-pass membrane protein</topology>
    </subcellularLocation>
</comment>
<feature type="domain" description="Ion transport" evidence="6">
    <location>
        <begin position="146"/>
        <end position="397"/>
    </location>
</feature>
<dbReference type="OrthoDB" id="416585at2759"/>
<dbReference type="InterPro" id="IPR005821">
    <property type="entry name" value="Ion_trans_dom"/>
</dbReference>
<evidence type="ECO:0000256" key="2">
    <source>
        <dbReference type="ARBA" id="ARBA00022692"/>
    </source>
</evidence>
<feature type="transmembrane region" description="Helical" evidence="5">
    <location>
        <begin position="361"/>
        <end position="379"/>
    </location>
</feature>
<reference evidence="7" key="1">
    <citation type="submission" date="2021-06" db="EMBL/GenBank/DDBJ databases">
        <authorList>
            <person name="Hodson N. C."/>
            <person name="Mongue J. A."/>
            <person name="Jaron S. K."/>
        </authorList>
    </citation>
    <scope>NUCLEOTIDE SEQUENCE</scope>
</reference>